<dbReference type="InterPro" id="IPR050039">
    <property type="entry name" value="MAB_1171c-like"/>
</dbReference>
<evidence type="ECO:0000313" key="5">
    <source>
        <dbReference type="Proteomes" id="UP000294901"/>
    </source>
</evidence>
<sequence>MILSAALLTLLWGLAVTRLPGLWRDQPQRALTAAVLALAVSRTAAYPPVAEDFEEFRAGAIQHLAAMIAAYFLLRFLLLVTGSGPDRHRVSGAVVLSLLLIAAVSVPLAPGLLIGELTTGAVAYWIALDLYIGVALAAAARFFWTIAAEIPVRWSRAALRSLAAGAGLLALDAFFRAGVMVLLGADVAVDLAALDPPAQVVQAASALLMVAGGAATAFPRARAAVAAYRSLVTLRPLWTTMRDTFPEIILFSPRRAIVELAGADDVHLRLYRRVIEIRDGMLALRGHLPGDDLGDGPEAEAARIAGALRRRAAGAEPPDRPGGWAQVGPEMADEVAWLSAVSRAYRKLGKKPVSRPPCAPTPRPFGSAR</sequence>
<keyword evidence="5" id="KW-1185">Reference proteome</keyword>
<feature type="transmembrane region" description="Helical" evidence="2">
    <location>
        <begin position="60"/>
        <end position="78"/>
    </location>
</feature>
<evidence type="ECO:0000313" key="4">
    <source>
        <dbReference type="EMBL" id="TDO31185.1"/>
    </source>
</evidence>
<organism evidence="4 5">
    <name type="scientific">Paractinoplanes brasiliensis</name>
    <dbReference type="NCBI Taxonomy" id="52695"/>
    <lineage>
        <taxon>Bacteria</taxon>
        <taxon>Bacillati</taxon>
        <taxon>Actinomycetota</taxon>
        <taxon>Actinomycetes</taxon>
        <taxon>Micromonosporales</taxon>
        <taxon>Micromonosporaceae</taxon>
        <taxon>Paractinoplanes</taxon>
    </lineage>
</organism>
<keyword evidence="2" id="KW-0472">Membrane</keyword>
<dbReference type="NCBIfam" id="NF042915">
    <property type="entry name" value="MAB_1171c_fam"/>
    <property type="match status" value="1"/>
</dbReference>
<evidence type="ECO:0000256" key="2">
    <source>
        <dbReference type="SAM" id="Phobius"/>
    </source>
</evidence>
<evidence type="ECO:0000256" key="1">
    <source>
        <dbReference type="SAM" id="MobiDB-lite"/>
    </source>
</evidence>
<evidence type="ECO:0000259" key="3">
    <source>
        <dbReference type="Pfam" id="PF20182"/>
    </source>
</evidence>
<dbReference type="AlphaFoldDB" id="A0A4R6J9S9"/>
<name>A0A4R6J9S9_9ACTN</name>
<keyword evidence="2" id="KW-1133">Transmembrane helix</keyword>
<feature type="domain" description="DUF6545" evidence="3">
    <location>
        <begin position="226"/>
        <end position="346"/>
    </location>
</feature>
<gene>
    <name evidence="4" type="ORF">C8E87_6597</name>
</gene>
<dbReference type="EMBL" id="SNWR01000002">
    <property type="protein sequence ID" value="TDO31185.1"/>
    <property type="molecule type" value="Genomic_DNA"/>
</dbReference>
<proteinExistence type="predicted"/>
<feature type="transmembrane region" description="Helical" evidence="2">
    <location>
        <begin position="90"/>
        <end position="110"/>
    </location>
</feature>
<feature type="region of interest" description="Disordered" evidence="1">
    <location>
        <begin position="348"/>
        <end position="369"/>
    </location>
</feature>
<feature type="transmembrane region" description="Helical" evidence="2">
    <location>
        <begin position="122"/>
        <end position="144"/>
    </location>
</feature>
<accession>A0A4R6J9S9</accession>
<comment type="caution">
    <text evidence="4">The sequence shown here is derived from an EMBL/GenBank/DDBJ whole genome shotgun (WGS) entry which is preliminary data.</text>
</comment>
<feature type="transmembrane region" description="Helical" evidence="2">
    <location>
        <begin position="165"/>
        <end position="188"/>
    </location>
</feature>
<feature type="compositionally biased region" description="Pro residues" evidence="1">
    <location>
        <begin position="354"/>
        <end position="363"/>
    </location>
</feature>
<protein>
    <recommendedName>
        <fullName evidence="3">DUF6545 domain-containing protein</fullName>
    </recommendedName>
</protein>
<feature type="transmembrane region" description="Helical" evidence="2">
    <location>
        <begin position="200"/>
        <end position="219"/>
    </location>
</feature>
<keyword evidence="2" id="KW-0812">Transmembrane</keyword>
<dbReference type="OrthoDB" id="3685619at2"/>
<dbReference type="Proteomes" id="UP000294901">
    <property type="component" value="Unassembled WGS sequence"/>
</dbReference>
<dbReference type="Pfam" id="PF20182">
    <property type="entry name" value="DUF6545"/>
    <property type="match status" value="1"/>
</dbReference>
<dbReference type="RefSeq" id="WP_133877333.1">
    <property type="nucleotide sequence ID" value="NZ_BOMD01000046.1"/>
</dbReference>
<reference evidence="4 5" key="1">
    <citation type="submission" date="2019-03" db="EMBL/GenBank/DDBJ databases">
        <title>Sequencing the genomes of 1000 actinobacteria strains.</title>
        <authorList>
            <person name="Klenk H.-P."/>
        </authorList>
    </citation>
    <scope>NUCLEOTIDE SEQUENCE [LARGE SCALE GENOMIC DNA]</scope>
    <source>
        <strain evidence="4 5">DSM 43805</strain>
    </source>
</reference>
<dbReference type="InterPro" id="IPR046675">
    <property type="entry name" value="DUF6545"/>
</dbReference>